<dbReference type="Gene3D" id="3.40.50.1440">
    <property type="entry name" value="Tubulin/FtsZ, GTPase domain"/>
    <property type="match status" value="1"/>
</dbReference>
<name>A0A166CQB2_9AGAM</name>
<dbReference type="Pfam" id="PF10644">
    <property type="entry name" value="Misat_Tub_SegII"/>
    <property type="match status" value="1"/>
</dbReference>
<evidence type="ECO:0000313" key="7">
    <source>
        <dbReference type="EMBL" id="KZT37700.1"/>
    </source>
</evidence>
<comment type="similarity">
    <text evidence="3">Belongs to the misato family.</text>
</comment>
<organism evidence="7 8">
    <name type="scientific">Sistotremastrum suecicum HHB10207 ss-3</name>
    <dbReference type="NCBI Taxonomy" id="1314776"/>
    <lineage>
        <taxon>Eukaryota</taxon>
        <taxon>Fungi</taxon>
        <taxon>Dikarya</taxon>
        <taxon>Basidiomycota</taxon>
        <taxon>Agaricomycotina</taxon>
        <taxon>Agaricomycetes</taxon>
        <taxon>Sistotremastrales</taxon>
        <taxon>Sistotremastraceae</taxon>
        <taxon>Sistotremastrum</taxon>
    </lineage>
</organism>
<dbReference type="Proteomes" id="UP000076798">
    <property type="component" value="Unassembled WGS sequence"/>
</dbReference>
<dbReference type="InterPro" id="IPR029209">
    <property type="entry name" value="DML1/Misato_tubulin"/>
</dbReference>
<dbReference type="OrthoDB" id="271881at2759"/>
<dbReference type="PANTHER" id="PTHR13391:SF0">
    <property type="entry name" value="PROTEIN MISATO HOMOLOG 1"/>
    <property type="match status" value="1"/>
</dbReference>
<dbReference type="SUPFAM" id="SSF52490">
    <property type="entry name" value="Tubulin nucleotide-binding domain-like"/>
    <property type="match status" value="1"/>
</dbReference>
<evidence type="ECO:0000259" key="6">
    <source>
        <dbReference type="Pfam" id="PF14881"/>
    </source>
</evidence>
<evidence type="ECO:0000256" key="1">
    <source>
        <dbReference type="ARBA" id="ARBA00003757"/>
    </source>
</evidence>
<comment type="subcellular location">
    <subcellularLocation>
        <location evidence="2">Mitochondrion</location>
    </subcellularLocation>
</comment>
<dbReference type="InterPro" id="IPR049942">
    <property type="entry name" value="DML1/Misato"/>
</dbReference>
<dbReference type="Pfam" id="PF14881">
    <property type="entry name" value="Tubulin_3"/>
    <property type="match status" value="1"/>
</dbReference>
<keyword evidence="4" id="KW-0496">Mitochondrion</keyword>
<keyword evidence="8" id="KW-1185">Reference proteome</keyword>
<dbReference type="GO" id="GO:0005739">
    <property type="term" value="C:mitochondrion"/>
    <property type="evidence" value="ECO:0007669"/>
    <property type="project" value="UniProtKB-SubCell"/>
</dbReference>
<dbReference type="PANTHER" id="PTHR13391">
    <property type="entry name" value="MITOCHONDRIAL DISTRIBUTION REGULATOR MISATO"/>
    <property type="match status" value="1"/>
</dbReference>
<accession>A0A166CQB2</accession>
<evidence type="ECO:0000256" key="4">
    <source>
        <dbReference type="ARBA" id="ARBA00023128"/>
    </source>
</evidence>
<evidence type="ECO:0000313" key="8">
    <source>
        <dbReference type="Proteomes" id="UP000076798"/>
    </source>
</evidence>
<dbReference type="GO" id="GO:0007005">
    <property type="term" value="P:mitochondrion organization"/>
    <property type="evidence" value="ECO:0007669"/>
    <property type="project" value="InterPro"/>
</dbReference>
<protein>
    <submittedName>
        <fullName evidence="7">Tubulin nucleotide-binding domain-like protein</fullName>
    </submittedName>
</protein>
<dbReference type="InterPro" id="IPR036525">
    <property type="entry name" value="Tubulin/FtsZ_GTPase_sf"/>
</dbReference>
<feature type="domain" description="Misato Segment II tubulin-like" evidence="5">
    <location>
        <begin position="47"/>
        <end position="164"/>
    </location>
</feature>
<reference evidence="7 8" key="1">
    <citation type="journal article" date="2016" name="Mol. Biol. Evol.">
        <title>Comparative Genomics of Early-Diverging Mushroom-Forming Fungi Provides Insights into the Origins of Lignocellulose Decay Capabilities.</title>
        <authorList>
            <person name="Nagy L.G."/>
            <person name="Riley R."/>
            <person name="Tritt A."/>
            <person name="Adam C."/>
            <person name="Daum C."/>
            <person name="Floudas D."/>
            <person name="Sun H."/>
            <person name="Yadav J.S."/>
            <person name="Pangilinan J."/>
            <person name="Larsson K.H."/>
            <person name="Matsuura K."/>
            <person name="Barry K."/>
            <person name="Labutti K."/>
            <person name="Kuo R."/>
            <person name="Ohm R.A."/>
            <person name="Bhattacharya S.S."/>
            <person name="Shirouzu T."/>
            <person name="Yoshinaga Y."/>
            <person name="Martin F.M."/>
            <person name="Grigoriev I.V."/>
            <person name="Hibbett D.S."/>
        </authorList>
    </citation>
    <scope>NUCLEOTIDE SEQUENCE [LARGE SCALE GENOMIC DNA]</scope>
    <source>
        <strain evidence="7 8">HHB10207 ss-3</strain>
    </source>
</reference>
<evidence type="ECO:0000256" key="3">
    <source>
        <dbReference type="ARBA" id="ARBA00008507"/>
    </source>
</evidence>
<dbReference type="EMBL" id="KV428078">
    <property type="protein sequence ID" value="KZT37700.1"/>
    <property type="molecule type" value="Genomic_DNA"/>
</dbReference>
<dbReference type="InterPro" id="IPR019605">
    <property type="entry name" value="Misato_II_tubulin-like"/>
</dbReference>
<dbReference type="STRING" id="1314776.A0A166CQB2"/>
<dbReference type="AlphaFoldDB" id="A0A166CQB2"/>
<gene>
    <name evidence="7" type="ORF">SISSUDRAFT_828430</name>
</gene>
<feature type="domain" description="DML1/Misato tubulin" evidence="6">
    <location>
        <begin position="184"/>
        <end position="369"/>
    </location>
</feature>
<proteinExistence type="inferred from homology"/>
<sequence length="564" mass="63381">MKRRLDCGITSTVARPLCRLFNPLNFGRRYQYLTGAYFSFENASVMHEILYIQAGRAANYFGTHFWNTQEAYFTYDEDEGSYVDHDISWREGLSSTNSSEPTYCPRVLIFDYKPNFGSLSRYNALYPEGLPDETDAGTGDLWDGQVDEHHQPAAPVAPYQQALEDENAMDTNGEPQSQTYHPGADEVAYWSDYNRVYYVPRSLHSLPEPPEWAKQQSMWRYSCEQFQRLELDESLMDDSVRHFTEECDLLQGLNVTLDLAPFGGFTTSLLAAYKDEYPKHPILCASILPEYLTSSSLSNVAAHAREILDSAVYFSQMHELECTTIPLTSPKTWQTDPWSENLSFNRQNIFQTSAIASAVYESATLPLRLRSNRPSLLSLCDSLNIRGGCRFSSLMGTLPFVEGELRTRVHDFSFLSSTKQPARKIYDLSAGSFVARGVQGNGRRLVEDWVHGQAVDLPQLPPLSYLPPYPLPSSFPTLFDPRLTSGGSATSTNVSIPLVSALVTSSSTAVLFKALASSLDTIVKDKVDVDSDQDELRGLKDQLWTICDNYGYDADEDVFGEDEL</sequence>
<comment type="function">
    <text evidence="1">Involved in the partitioning of the mitochondrial organelle and mitochondrial DNA (mtDNA) inheritance.</text>
</comment>
<evidence type="ECO:0000256" key="2">
    <source>
        <dbReference type="ARBA" id="ARBA00004173"/>
    </source>
</evidence>
<evidence type="ECO:0000259" key="5">
    <source>
        <dbReference type="Pfam" id="PF10644"/>
    </source>
</evidence>